<organism evidence="1 2">
    <name type="scientific">Arthrobacter rhombi</name>
    <dbReference type="NCBI Taxonomy" id="71253"/>
    <lineage>
        <taxon>Bacteria</taxon>
        <taxon>Bacillati</taxon>
        <taxon>Actinomycetota</taxon>
        <taxon>Actinomycetes</taxon>
        <taxon>Micrococcales</taxon>
        <taxon>Micrococcaceae</taxon>
        <taxon>Arthrobacter</taxon>
    </lineage>
</organism>
<gene>
    <name evidence="1" type="ORF">FM101_02415</name>
</gene>
<dbReference type="AlphaFoldDB" id="A0A1R4F698"/>
<evidence type="ECO:0000313" key="1">
    <source>
        <dbReference type="EMBL" id="SJM51363.1"/>
    </source>
</evidence>
<sequence>MIQLLTASTLFQVASLAAMVDAGALPKPEGERVLLLVDGSQQPELTGSIADTPGFGDLAARFDRVLDFGELLLPRRPAQFNPREEELYLWQRLLRQCFGLGDEELQLVVDSIQTNPSRAILRIFHDSPFLVHSDGLMSYGPTRNLLPASIHQRLDGLVYLDLVPGLKPLLLREFSPQLSPVPPQPLAEIINDLAHSAELVLPLPAQARPATEIGAPKTAVVLGQYLAHLGLMDDEEERILHREMLHEAERRGATTVIFKPHPSAGPASGRQLERDAAALGLQFTQLGEPMLAETAVALLRPDVVISCFSTALLSIRALFGTECAAVGTEMMLERLSPYENSNRIPVTLIDALFRRGLPLPGEDPLGSEGALTQLVTAVGYCMQPQRLAAEEAGARGFLAGHYPRFAKYFKRRRLTRLDLPGALPPGRPATGLASRWGRRLPASVRRRLNRGMRRMPRRLVKVARRVPRS</sequence>
<protein>
    <submittedName>
        <fullName evidence="1">Uncharacterized protein</fullName>
    </submittedName>
</protein>
<dbReference type="Pfam" id="PF07388">
    <property type="entry name" value="A-2_8-polyST"/>
    <property type="match status" value="1"/>
</dbReference>
<name>A0A1R4F698_9MICC</name>
<dbReference type="EMBL" id="FUHW01000012">
    <property type="protein sequence ID" value="SJM51363.1"/>
    <property type="molecule type" value="Genomic_DNA"/>
</dbReference>
<accession>A0A1R4F698</accession>
<reference evidence="1 2" key="1">
    <citation type="submission" date="2017-02" db="EMBL/GenBank/DDBJ databases">
        <authorList>
            <person name="Peterson S.W."/>
        </authorList>
    </citation>
    <scope>NUCLEOTIDE SEQUENCE [LARGE SCALE GENOMIC DNA]</scope>
    <source>
        <strain evidence="1 2">B Ar 00.02</strain>
    </source>
</reference>
<evidence type="ECO:0000313" key="2">
    <source>
        <dbReference type="Proteomes" id="UP000195913"/>
    </source>
</evidence>
<dbReference type="RefSeq" id="WP_086994914.1">
    <property type="nucleotide sequence ID" value="NZ_FUHW01000012.1"/>
</dbReference>
<dbReference type="Proteomes" id="UP000195913">
    <property type="component" value="Unassembled WGS sequence"/>
</dbReference>
<proteinExistence type="predicted"/>
<keyword evidence="2" id="KW-1185">Reference proteome</keyword>
<dbReference type="InterPro" id="IPR010866">
    <property type="entry name" value="A-2_8-polyST"/>
</dbReference>